<protein>
    <submittedName>
        <fullName evidence="3">MerR family transcriptional regulator</fullName>
    </submittedName>
</protein>
<dbReference type="Pfam" id="PF13411">
    <property type="entry name" value="MerR_1"/>
    <property type="match status" value="1"/>
</dbReference>
<dbReference type="CDD" id="cd01106">
    <property type="entry name" value="HTH_TipAL-Mta"/>
    <property type="match status" value="1"/>
</dbReference>
<dbReference type="SMART" id="SM00422">
    <property type="entry name" value="HTH_MERR"/>
    <property type="match status" value="1"/>
</dbReference>
<reference evidence="3" key="1">
    <citation type="submission" date="2022-10" db="EMBL/GenBank/DDBJ databases">
        <title>Whole-Genome Sequencing of Brachybacterium huguangmaarense BRM-3, Isolated from Betula schmidtii.</title>
        <authorList>
            <person name="Haam D."/>
        </authorList>
    </citation>
    <scope>NUCLEOTIDE SEQUENCE</scope>
    <source>
        <strain evidence="3">BRM-3</strain>
    </source>
</reference>
<dbReference type="InterPro" id="IPR036244">
    <property type="entry name" value="TipA-like_antibiotic-bd"/>
</dbReference>
<dbReference type="PROSITE" id="PS50937">
    <property type="entry name" value="HTH_MERR_2"/>
    <property type="match status" value="1"/>
</dbReference>
<dbReference type="EMBL" id="CP107020">
    <property type="protein sequence ID" value="UYG16147.1"/>
    <property type="molecule type" value="Genomic_DNA"/>
</dbReference>
<gene>
    <name evidence="3" type="ORF">BRM3_11030</name>
</gene>
<sequence length="259" mass="28068">MVQDRHGRGDRGAGVPIGELARRVGVSTRTLRHDDAIGLLPPSSTDHAGRRFYDDAAVAALLRIVAYRSLGLSLETIGGLLAQDTPAAEALAEHAHLLQERIALLRRQLASVTTTLESLREGADIMTSSTFDGFDPEVFEEEVTERWGAEAYRSSMATWTSMSPEEKEAELALQQSLVGAFAAAAERGLDPASDEVAGICRRHVAWLGRYTTPTAPYVRSLAAMYAEDPRFDATYRGHGAFVRDALVAFVDAGGMEPPR</sequence>
<proteinExistence type="predicted"/>
<keyword evidence="4" id="KW-1185">Reference proteome</keyword>
<accession>A0ABY6FYX8</accession>
<dbReference type="InterPro" id="IPR000551">
    <property type="entry name" value="MerR-type_HTH_dom"/>
</dbReference>
<keyword evidence="1" id="KW-0238">DNA-binding</keyword>
<dbReference type="Pfam" id="PF07739">
    <property type="entry name" value="TipAS"/>
    <property type="match status" value="1"/>
</dbReference>
<dbReference type="Gene3D" id="1.10.1660.10">
    <property type="match status" value="1"/>
</dbReference>
<evidence type="ECO:0000256" key="1">
    <source>
        <dbReference type="ARBA" id="ARBA00023125"/>
    </source>
</evidence>
<dbReference type="InterPro" id="IPR009061">
    <property type="entry name" value="DNA-bd_dom_put_sf"/>
</dbReference>
<evidence type="ECO:0000313" key="3">
    <source>
        <dbReference type="EMBL" id="UYG16147.1"/>
    </source>
</evidence>
<dbReference type="PANTHER" id="PTHR30204">
    <property type="entry name" value="REDOX-CYCLING DRUG-SENSING TRANSCRIPTIONAL ACTIVATOR SOXR"/>
    <property type="match status" value="1"/>
</dbReference>
<dbReference type="PANTHER" id="PTHR30204:SF93">
    <property type="entry name" value="HTH MERR-TYPE DOMAIN-CONTAINING PROTEIN"/>
    <property type="match status" value="1"/>
</dbReference>
<name>A0ABY6FYX8_9MICO</name>
<dbReference type="InterPro" id="IPR012925">
    <property type="entry name" value="TipAS_dom"/>
</dbReference>
<dbReference type="Gene3D" id="1.10.490.50">
    <property type="entry name" value="Antibiotic binding domain of TipA-like multidrug resistance regulators"/>
    <property type="match status" value="1"/>
</dbReference>
<feature type="domain" description="HTH merR-type" evidence="2">
    <location>
        <begin position="17"/>
        <end position="83"/>
    </location>
</feature>
<dbReference type="Proteomes" id="UP001164305">
    <property type="component" value="Chromosome"/>
</dbReference>
<organism evidence="3 4">
    <name type="scientific">Brachybacterium huguangmaarense</name>
    <dbReference type="NCBI Taxonomy" id="1652028"/>
    <lineage>
        <taxon>Bacteria</taxon>
        <taxon>Bacillati</taxon>
        <taxon>Actinomycetota</taxon>
        <taxon>Actinomycetes</taxon>
        <taxon>Micrococcales</taxon>
        <taxon>Dermabacteraceae</taxon>
        <taxon>Brachybacterium</taxon>
    </lineage>
</organism>
<dbReference type="SUPFAM" id="SSF46955">
    <property type="entry name" value="Putative DNA-binding domain"/>
    <property type="match status" value="1"/>
</dbReference>
<evidence type="ECO:0000313" key="4">
    <source>
        <dbReference type="Proteomes" id="UP001164305"/>
    </source>
</evidence>
<evidence type="ECO:0000259" key="2">
    <source>
        <dbReference type="PROSITE" id="PS50937"/>
    </source>
</evidence>
<dbReference type="SUPFAM" id="SSF89082">
    <property type="entry name" value="Antibiotic binding domain of TipA-like multidrug resistance regulators"/>
    <property type="match status" value="1"/>
</dbReference>
<dbReference type="RefSeq" id="WP_263593360.1">
    <property type="nucleotide sequence ID" value="NZ_CP107020.1"/>
</dbReference>
<dbReference type="InterPro" id="IPR047057">
    <property type="entry name" value="MerR_fam"/>
</dbReference>